<feature type="domain" description="Phosphodiester glycosidase" evidence="3">
    <location>
        <begin position="447"/>
        <end position="622"/>
    </location>
</feature>
<evidence type="ECO:0000256" key="1">
    <source>
        <dbReference type="SAM" id="MobiDB-lite"/>
    </source>
</evidence>
<evidence type="ECO:0000256" key="2">
    <source>
        <dbReference type="SAM" id="SignalP"/>
    </source>
</evidence>
<dbReference type="PANTHER" id="PTHR40446">
    <property type="entry name" value="N-ACETYLGLUCOSAMINE-1-PHOSPHODIESTER ALPHA-N-ACETYLGLUCOSAMINIDASE"/>
    <property type="match status" value="1"/>
</dbReference>
<feature type="signal peptide" evidence="2">
    <location>
        <begin position="1"/>
        <end position="20"/>
    </location>
</feature>
<feature type="compositionally biased region" description="Pro residues" evidence="1">
    <location>
        <begin position="485"/>
        <end position="494"/>
    </location>
</feature>
<feature type="region of interest" description="Disordered" evidence="1">
    <location>
        <begin position="482"/>
        <end position="502"/>
    </location>
</feature>
<proteinExistence type="predicted"/>
<accession>A0ABT7B2R5</accession>
<dbReference type="PANTHER" id="PTHR40446:SF2">
    <property type="entry name" value="N-ACETYLGLUCOSAMINE-1-PHOSPHODIESTER ALPHA-N-ACETYLGLUCOSAMINIDASE"/>
    <property type="match status" value="1"/>
</dbReference>
<evidence type="ECO:0000313" key="4">
    <source>
        <dbReference type="EMBL" id="MDJ1173446.1"/>
    </source>
</evidence>
<reference evidence="4 5" key="1">
    <citation type="submission" date="2023-01" db="EMBL/GenBank/DDBJ databases">
        <title>Novel diversity within Roseofilum (Cyanobacteria; Desertifilaceae) from marine benthic mats with descriptions of four novel species.</title>
        <authorList>
            <person name="Wang Y."/>
            <person name="Berthold D.E."/>
            <person name="Hu J."/>
            <person name="Lefler F.W."/>
            <person name="Laughinghouse H.D. IV."/>
        </authorList>
    </citation>
    <scope>NUCLEOTIDE SEQUENCE [LARGE SCALE GENOMIC DNA]</scope>
    <source>
        <strain evidence="4 5">BLCC-M114</strain>
    </source>
</reference>
<gene>
    <name evidence="4" type="ORF">PMG25_05005</name>
</gene>
<dbReference type="Pfam" id="PF09992">
    <property type="entry name" value="NAGPA"/>
    <property type="match status" value="1"/>
</dbReference>
<keyword evidence="4" id="KW-0326">Glycosidase</keyword>
<feature type="chain" id="PRO_5046783450" evidence="2">
    <location>
        <begin position="21"/>
        <end position="625"/>
    </location>
</feature>
<organism evidence="4 5">
    <name type="scientific">Roseofilum capinflatum BLCC-M114</name>
    <dbReference type="NCBI Taxonomy" id="3022440"/>
    <lineage>
        <taxon>Bacteria</taxon>
        <taxon>Bacillati</taxon>
        <taxon>Cyanobacteriota</taxon>
        <taxon>Cyanophyceae</taxon>
        <taxon>Desertifilales</taxon>
        <taxon>Desertifilaceae</taxon>
        <taxon>Roseofilum</taxon>
        <taxon>Roseofilum capinflatum</taxon>
    </lineage>
</organism>
<keyword evidence="5" id="KW-1185">Reference proteome</keyword>
<dbReference type="EMBL" id="JAQOSO010000021">
    <property type="protein sequence ID" value="MDJ1173446.1"/>
    <property type="molecule type" value="Genomic_DNA"/>
</dbReference>
<keyword evidence="4" id="KW-0378">Hydrolase</keyword>
<dbReference type="Proteomes" id="UP001235849">
    <property type="component" value="Unassembled WGS sequence"/>
</dbReference>
<evidence type="ECO:0000313" key="5">
    <source>
        <dbReference type="Proteomes" id="UP001235849"/>
    </source>
</evidence>
<dbReference type="InterPro" id="IPR018711">
    <property type="entry name" value="NAGPA"/>
</dbReference>
<name>A0ABT7B2R5_9CYAN</name>
<keyword evidence="2" id="KW-0732">Signal</keyword>
<protein>
    <submittedName>
        <fullName evidence="4">Phosphodiester glycosidase family protein</fullName>
    </submittedName>
</protein>
<sequence length="625" mass="67768">MLSLFYVSLLGAGIFASANALPVKACENGLTEVCPSSLTRSPQPPLERGAVRQVPLIKGDLGGSRIPTQGNQIIINGQTLPIAWKQWRENNQVRIAISDVGLGSGFGVELLSTSNPALQPIQWYGVPGQTRWTLPAQVGANGRSPLHSIRYVEVTEWVQELGWRMVPQGNVLRVETASSQVLGMRQGKQTWGDRLVIALNQETPVQVNHAPGKTTITLGAVASPALFDAFESKAGNAVDSIKFTPESGRTKIEINLKTKQVRPQILTLNAPYRLAIDFRLDATIPAKQIQWASGIQWRQQTVSLGSSEFPVFWLQIDPRNPQIQLRPIRTNSQGAAGTSPLVTLARQSQVAAAINAGFFNRNNRLPLGVIRDNGEWISGPILNRGAIAWNNQGQFLIDRLTLTETLTTQTGQYYPILYLNSAYLQPGLSRYTSAWGTTYTPLTNNETILSVNGDRILSQTQAPQAGVGQIPIPPQGYLLVHRGQTPPPSIPPGSPVQLQRRSSPDLTNYPFTLGAGPLLVKNGRIVLNAESETFSQAFIRQQASRSAIGITQNGQLIIAAVHDRSYGKGPTLTEIAQIMQRLGAVDALNLDGGSSTGLYLGGELLDRSPRSAARIHNGLGIFLQP</sequence>
<dbReference type="GO" id="GO:0016798">
    <property type="term" value="F:hydrolase activity, acting on glycosyl bonds"/>
    <property type="evidence" value="ECO:0007669"/>
    <property type="project" value="UniProtKB-KW"/>
</dbReference>
<dbReference type="RefSeq" id="WP_283765809.1">
    <property type="nucleotide sequence ID" value="NZ_JAQOSO010000021.1"/>
</dbReference>
<comment type="caution">
    <text evidence="4">The sequence shown here is derived from an EMBL/GenBank/DDBJ whole genome shotgun (WGS) entry which is preliminary data.</text>
</comment>
<evidence type="ECO:0000259" key="3">
    <source>
        <dbReference type="Pfam" id="PF09992"/>
    </source>
</evidence>